<organism evidence="1 2">
    <name type="scientific">Olea europaea subsp. europaea</name>
    <dbReference type="NCBI Taxonomy" id="158383"/>
    <lineage>
        <taxon>Eukaryota</taxon>
        <taxon>Viridiplantae</taxon>
        <taxon>Streptophyta</taxon>
        <taxon>Embryophyta</taxon>
        <taxon>Tracheophyta</taxon>
        <taxon>Spermatophyta</taxon>
        <taxon>Magnoliopsida</taxon>
        <taxon>eudicotyledons</taxon>
        <taxon>Gunneridae</taxon>
        <taxon>Pentapetalae</taxon>
        <taxon>asterids</taxon>
        <taxon>lamiids</taxon>
        <taxon>Lamiales</taxon>
        <taxon>Oleaceae</taxon>
        <taxon>Oleeae</taxon>
        <taxon>Olea</taxon>
    </lineage>
</organism>
<evidence type="ECO:0000313" key="1">
    <source>
        <dbReference type="EMBL" id="CAA3015131.1"/>
    </source>
</evidence>
<comment type="caution">
    <text evidence="1">The sequence shown here is derived from an EMBL/GenBank/DDBJ whole genome shotgun (WGS) entry which is preliminary data.</text>
</comment>
<dbReference type="Gramene" id="OE9A009421T1">
    <property type="protein sequence ID" value="OE9A009421C1"/>
    <property type="gene ID" value="OE9A009421"/>
</dbReference>
<keyword evidence="2" id="KW-1185">Reference proteome</keyword>
<name>A0A8S0U7J9_OLEEU</name>
<protein>
    <submittedName>
        <fullName evidence="1">Uncharacterized protein</fullName>
    </submittedName>
</protein>
<dbReference type="AlphaFoldDB" id="A0A8S0U7J9"/>
<accession>A0A8S0U7J9</accession>
<gene>
    <name evidence="1" type="ORF">OLEA9_A009421</name>
</gene>
<dbReference type="EMBL" id="CACTIH010007526">
    <property type="protein sequence ID" value="CAA3015131.1"/>
    <property type="molecule type" value="Genomic_DNA"/>
</dbReference>
<evidence type="ECO:0000313" key="2">
    <source>
        <dbReference type="Proteomes" id="UP000594638"/>
    </source>
</evidence>
<sequence length="100" mass="11091">MESKPAGSSSNTEIVQLSYEFFDDDGGTHDREPLLQAPTLHGASNEYMGRPQFGLEMTVYGFSSNKQPTRAKEVFFHQFIAQSLVVVESDEYGGRKVVGL</sequence>
<proteinExistence type="predicted"/>
<dbReference type="Proteomes" id="UP000594638">
    <property type="component" value="Unassembled WGS sequence"/>
</dbReference>
<reference evidence="1 2" key="1">
    <citation type="submission" date="2019-12" db="EMBL/GenBank/DDBJ databases">
        <authorList>
            <person name="Alioto T."/>
            <person name="Alioto T."/>
            <person name="Gomez Garrido J."/>
        </authorList>
    </citation>
    <scope>NUCLEOTIDE SEQUENCE [LARGE SCALE GENOMIC DNA]</scope>
</reference>